<evidence type="ECO:0000313" key="4">
    <source>
        <dbReference type="Proteomes" id="UP000297861"/>
    </source>
</evidence>
<feature type="signal peptide" evidence="2">
    <location>
        <begin position="1"/>
        <end position="19"/>
    </location>
</feature>
<dbReference type="STRING" id="1121485.GCA_000426485_00390"/>
<accession>A0A4Y8L144</accession>
<gene>
    <name evidence="3" type="ORF">E2605_10295</name>
</gene>
<keyword evidence="2" id="KW-0732">Signal</keyword>
<feature type="chain" id="PRO_5021462890" evidence="2">
    <location>
        <begin position="20"/>
        <end position="279"/>
    </location>
</feature>
<feature type="region of interest" description="Disordered" evidence="1">
    <location>
        <begin position="260"/>
        <end position="279"/>
    </location>
</feature>
<evidence type="ECO:0000256" key="2">
    <source>
        <dbReference type="SAM" id="SignalP"/>
    </source>
</evidence>
<sequence>MKKKFLLLIGIFSFGLIHAQIAINTDAPAIGTLLNIDPLGNNSSSSLLKYQDDISVDYNGNMGIGTTTPQARLHIVSNSSPAFRLVDGNQGNKKILMCKDATGRGQWGEAVFSNFGTIPFGHITLSGSDIIGQGAAFYTGLSYTFSKVGVYSISITTKCSINKQTNAFVRWAQLLPISSNISTVWGDSSPRFDGGYEICLSSNRYIYTSTPSGTVTSAYFTFNQTIEITETHKTIYLCMTGSLPSPTDLITFSWGVSTTNPTPNGDSSNETSGSFIKIN</sequence>
<dbReference type="OrthoDB" id="932970at2"/>
<dbReference type="EMBL" id="SOML01000006">
    <property type="protein sequence ID" value="TFD95981.1"/>
    <property type="molecule type" value="Genomic_DNA"/>
</dbReference>
<proteinExistence type="predicted"/>
<dbReference type="Proteomes" id="UP000297861">
    <property type="component" value="Unassembled WGS sequence"/>
</dbReference>
<comment type="caution">
    <text evidence="3">The sequence shown here is derived from an EMBL/GenBank/DDBJ whole genome shotgun (WGS) entry which is preliminary data.</text>
</comment>
<evidence type="ECO:0000313" key="3">
    <source>
        <dbReference type="EMBL" id="TFD95981.1"/>
    </source>
</evidence>
<organism evidence="3 4">
    <name type="scientific">Dysgonomonas capnocytophagoides</name>
    <dbReference type="NCBI Taxonomy" id="45254"/>
    <lineage>
        <taxon>Bacteria</taxon>
        <taxon>Pseudomonadati</taxon>
        <taxon>Bacteroidota</taxon>
        <taxon>Bacteroidia</taxon>
        <taxon>Bacteroidales</taxon>
        <taxon>Dysgonomonadaceae</taxon>
        <taxon>Dysgonomonas</taxon>
    </lineage>
</organism>
<evidence type="ECO:0000256" key="1">
    <source>
        <dbReference type="SAM" id="MobiDB-lite"/>
    </source>
</evidence>
<keyword evidence="4" id="KW-1185">Reference proteome</keyword>
<dbReference type="AlphaFoldDB" id="A0A4Y8L144"/>
<reference evidence="3 4" key="1">
    <citation type="submission" date="2019-03" db="EMBL/GenBank/DDBJ databases">
        <title>San Antonio Military Medical Center submission to MRSN (WRAIR), pending publication.</title>
        <authorList>
            <person name="Blyth D.M."/>
            <person name="Mccarthy S.L."/>
            <person name="Schall S.E."/>
            <person name="Stam J.A."/>
            <person name="Ong A.C."/>
            <person name="Mcgann P.T."/>
        </authorList>
    </citation>
    <scope>NUCLEOTIDE SEQUENCE [LARGE SCALE GENOMIC DNA]</scope>
    <source>
        <strain evidence="3 4">MRSN571793</strain>
    </source>
</reference>
<protein>
    <submittedName>
        <fullName evidence="3">Uncharacterized protein</fullName>
    </submittedName>
</protein>
<dbReference type="RefSeq" id="WP_134436404.1">
    <property type="nucleotide sequence ID" value="NZ_SOML01000006.1"/>
</dbReference>
<name>A0A4Y8L144_9BACT</name>